<name>A0A485M315_9ZZZZ</name>
<dbReference type="GO" id="GO:0004518">
    <property type="term" value="F:nuclease activity"/>
    <property type="evidence" value="ECO:0007669"/>
    <property type="project" value="InterPro"/>
</dbReference>
<reference evidence="2" key="1">
    <citation type="submission" date="2019-03" db="EMBL/GenBank/DDBJ databases">
        <authorList>
            <person name="Hao L."/>
        </authorList>
    </citation>
    <scope>NUCLEOTIDE SEQUENCE</scope>
</reference>
<sequence>MPGFVEMKVAGIALDPTNNAPIVVLRDIEGKFVLPIWIGIMEASAIAASLEGIRYSRPMTHDLFKSVIETLGVQVEKIEVVDIRDNVFYAMITLNDNGNKVTVDARPSDAIAIALRLNCAIFVADHVVKDAIRVETNKETGGKVIVGFEQDQEKLKEILEKMNPEDFGKFKA</sequence>
<dbReference type="AlphaFoldDB" id="A0A485M315"/>
<dbReference type="InterPro" id="IPR003729">
    <property type="entry name" value="Bi_nuclease_dom"/>
</dbReference>
<evidence type="ECO:0000259" key="1">
    <source>
        <dbReference type="PROSITE" id="PS51658"/>
    </source>
</evidence>
<dbReference type="InterPro" id="IPR036104">
    <property type="entry name" value="BFN_sf"/>
</dbReference>
<dbReference type="PANTHER" id="PTHR15160:SF1">
    <property type="entry name" value="VON HIPPEL-LINDAU DISEASE TUMOR SUPPRESSOR"/>
    <property type="match status" value="1"/>
</dbReference>
<evidence type="ECO:0000313" key="2">
    <source>
        <dbReference type="EMBL" id="VFU15115.1"/>
    </source>
</evidence>
<protein>
    <recommendedName>
        <fullName evidence="1">BFN domain-containing protein</fullName>
    </recommendedName>
</protein>
<dbReference type="PANTHER" id="PTHR15160">
    <property type="entry name" value="VON HIPPEL-LINDAU PROTEIN"/>
    <property type="match status" value="1"/>
</dbReference>
<feature type="domain" description="BFN" evidence="1">
    <location>
        <begin position="4"/>
        <end position="135"/>
    </location>
</feature>
<dbReference type="SUPFAM" id="SSF103256">
    <property type="entry name" value="Hypothetical protein TM0160"/>
    <property type="match status" value="1"/>
</dbReference>
<dbReference type="EMBL" id="CAADRM010000103">
    <property type="protein sequence ID" value="VFU15115.1"/>
    <property type="molecule type" value="Genomic_DNA"/>
</dbReference>
<gene>
    <name evidence="2" type="ORF">SCFA_40006</name>
</gene>
<dbReference type="Gene3D" id="3.10.690.10">
    <property type="entry name" value="Bifunctional nuclease domain"/>
    <property type="match status" value="1"/>
</dbReference>
<proteinExistence type="predicted"/>
<accession>A0A485M315</accession>
<dbReference type="PROSITE" id="PS51658">
    <property type="entry name" value="BFN"/>
    <property type="match status" value="1"/>
</dbReference>
<organism evidence="2">
    <name type="scientific">anaerobic digester metagenome</name>
    <dbReference type="NCBI Taxonomy" id="1263854"/>
    <lineage>
        <taxon>unclassified sequences</taxon>
        <taxon>metagenomes</taxon>
        <taxon>ecological metagenomes</taxon>
    </lineage>
</organism>
<dbReference type="Pfam" id="PF02577">
    <property type="entry name" value="BFN_dom"/>
    <property type="match status" value="1"/>
</dbReference>